<protein>
    <submittedName>
        <fullName evidence="2">SFRICE_018362</fullName>
    </submittedName>
</protein>
<evidence type="ECO:0000256" key="1">
    <source>
        <dbReference type="SAM" id="MobiDB-lite"/>
    </source>
</evidence>
<proteinExistence type="predicted"/>
<organism evidence="2">
    <name type="scientific">Spodoptera frugiperda</name>
    <name type="common">Fall armyworm</name>
    <dbReference type="NCBI Taxonomy" id="7108"/>
    <lineage>
        <taxon>Eukaryota</taxon>
        <taxon>Metazoa</taxon>
        <taxon>Ecdysozoa</taxon>
        <taxon>Arthropoda</taxon>
        <taxon>Hexapoda</taxon>
        <taxon>Insecta</taxon>
        <taxon>Pterygota</taxon>
        <taxon>Neoptera</taxon>
        <taxon>Endopterygota</taxon>
        <taxon>Lepidoptera</taxon>
        <taxon>Glossata</taxon>
        <taxon>Ditrysia</taxon>
        <taxon>Noctuoidea</taxon>
        <taxon>Noctuidae</taxon>
        <taxon>Amphipyrinae</taxon>
        <taxon>Spodoptera</taxon>
    </lineage>
</organism>
<name>A0A2H1WB36_SPOFR</name>
<accession>A0A2H1WB36</accession>
<feature type="region of interest" description="Disordered" evidence="1">
    <location>
        <begin position="190"/>
        <end position="209"/>
    </location>
</feature>
<dbReference type="EMBL" id="ODYU01007485">
    <property type="protein sequence ID" value="SOQ50295.1"/>
    <property type="molecule type" value="Genomic_DNA"/>
</dbReference>
<reference evidence="2" key="1">
    <citation type="submission" date="2016-07" db="EMBL/GenBank/DDBJ databases">
        <authorList>
            <person name="Bretaudeau A."/>
        </authorList>
    </citation>
    <scope>NUCLEOTIDE SEQUENCE</scope>
    <source>
        <strain evidence="2">Rice</strain>
        <tissue evidence="2">Whole body</tissue>
    </source>
</reference>
<gene>
    <name evidence="2" type="ORF">SFRICE_018362</name>
</gene>
<dbReference type="AlphaFoldDB" id="A0A2H1WB36"/>
<sequence>MGSRNKCRRAMLRHKWAGSTGVTPRPQRKPTHTKLIIMLSAYTRNCLTRNSTSFKRPRLRRNVSPFFQGVNHPMTSLALSKARGSFRLLLTKNHPVPTSAFRVGDPVVRSSGLSISPNGPHPCWSGPSVWLFEAHAERDAPHARWQRDNRRVNNDAHEYEPLAWLDTSLLPRQIVTPVILCPIRESNPRPLFRQSHLRPHDQQGSQQNY</sequence>
<evidence type="ECO:0000313" key="2">
    <source>
        <dbReference type="EMBL" id="SOQ50295.1"/>
    </source>
</evidence>